<evidence type="ECO:0000313" key="4">
    <source>
        <dbReference type="EMBL" id="RAL70373.1"/>
    </source>
</evidence>
<dbReference type="InterPro" id="IPR044060">
    <property type="entry name" value="Bacterial_rp_domain"/>
</dbReference>
<comment type="caution">
    <text evidence="4">The sequence shown here is derived from an EMBL/GenBank/DDBJ whole genome shotgun (WGS) entry which is preliminary data.</text>
</comment>
<dbReference type="GO" id="GO:0006508">
    <property type="term" value="P:proteolysis"/>
    <property type="evidence" value="ECO:0007669"/>
    <property type="project" value="InterPro"/>
</dbReference>
<dbReference type="InterPro" id="IPR011600">
    <property type="entry name" value="Pept_C14_caspase"/>
</dbReference>
<feature type="domain" description="Peptidase C14 caspase" evidence="2">
    <location>
        <begin position="36"/>
        <end position="192"/>
    </location>
</feature>
<evidence type="ECO:0000313" key="5">
    <source>
        <dbReference type="Proteomes" id="UP000248786"/>
    </source>
</evidence>
<keyword evidence="1" id="KW-1133">Transmembrane helix</keyword>
<dbReference type="SUPFAM" id="SSF52129">
    <property type="entry name" value="Caspase-like"/>
    <property type="match status" value="1"/>
</dbReference>
<evidence type="ECO:0000259" key="3">
    <source>
        <dbReference type="Pfam" id="PF18998"/>
    </source>
</evidence>
<protein>
    <submittedName>
        <fullName evidence="4">Polysaccharide deacetylase</fullName>
    </submittedName>
</protein>
<dbReference type="AlphaFoldDB" id="A0A328ES52"/>
<feature type="domain" description="Bacterial repeat" evidence="3">
    <location>
        <begin position="414"/>
        <end position="475"/>
    </location>
</feature>
<dbReference type="Proteomes" id="UP000248786">
    <property type="component" value="Unassembled WGS sequence"/>
</dbReference>
<reference evidence="4 5" key="1">
    <citation type="submission" date="2018-05" db="EMBL/GenBank/DDBJ databases">
        <title>Draft genome sequences of Dehalococcoides mccartyi strains RC and KS.</title>
        <authorList>
            <person name="Higgins S.A."/>
            <person name="Padilla-Crespo E."/>
            <person name="Loeffler F.E."/>
        </authorList>
    </citation>
    <scope>NUCLEOTIDE SEQUENCE [LARGE SCALE GENOMIC DNA]</scope>
    <source>
        <strain evidence="4 5">KS</strain>
    </source>
</reference>
<dbReference type="Pfam" id="PF00656">
    <property type="entry name" value="Peptidase_C14"/>
    <property type="match status" value="1"/>
</dbReference>
<name>A0A328ES52_9CHLR</name>
<dbReference type="InterPro" id="IPR018247">
    <property type="entry name" value="EF_Hand_1_Ca_BS"/>
</dbReference>
<keyword evidence="1" id="KW-0472">Membrane</keyword>
<accession>A0A328ES52</accession>
<feature type="transmembrane region" description="Helical" evidence="1">
    <location>
        <begin position="479"/>
        <end position="499"/>
    </location>
</feature>
<evidence type="ECO:0000256" key="1">
    <source>
        <dbReference type="SAM" id="Phobius"/>
    </source>
</evidence>
<dbReference type="PROSITE" id="PS00018">
    <property type="entry name" value="EF_HAND_1"/>
    <property type="match status" value="1"/>
</dbReference>
<dbReference type="Pfam" id="PF18998">
    <property type="entry name" value="Flg_new_2"/>
    <property type="match status" value="2"/>
</dbReference>
<dbReference type="GO" id="GO:0004197">
    <property type="term" value="F:cysteine-type endopeptidase activity"/>
    <property type="evidence" value="ECO:0007669"/>
    <property type="project" value="InterPro"/>
</dbReference>
<dbReference type="InterPro" id="IPR029030">
    <property type="entry name" value="Caspase-like_dom_sf"/>
</dbReference>
<evidence type="ECO:0000259" key="2">
    <source>
        <dbReference type="Pfam" id="PF00656"/>
    </source>
</evidence>
<dbReference type="Gene3D" id="3.40.50.1460">
    <property type="match status" value="1"/>
</dbReference>
<dbReference type="RefSeq" id="WP_015407915.1">
    <property type="nucleotide sequence ID" value="NZ_JAWQJC010000008.1"/>
</dbReference>
<dbReference type="EMBL" id="QGLD01000011">
    <property type="protein sequence ID" value="RAL70373.1"/>
    <property type="molecule type" value="Genomic_DNA"/>
</dbReference>
<sequence length="510" mass="55869">MHYLKRVVISFILALGLAAGLLPQTPVLAVSSHEYWAVVVGISDYQKITDVIGLANGAQKFANSLKQAWGDDHVMLLTDSNADKYSIKSALDWMKDKEDDNDTVIFFFAGHGDSHSYIAPYDAYYASDWISSQELSNWLSPMESHYQAIILESCYSASFATDLSQTGRIVLYSSLATEVSWADGDSGLFSGYINDGLSYVPNADINGDNIITLEELFYYAQPLTTDESQLASSLQHPLLSDGIGGELSLIGKLLLSTSVPITGNYNYLIVDDKTYSLSYTQFNFTPGTTHEITALNVEILQGIRYLFKNWADGNTSASRSFISGANLQAIYSRQYLLTIDSPAGTVTGAGWYDQNTFASLSAPNIEDGGIRYTFTGWSGDISGSLASTRLVMDKPKTIKANYNTEYQLNLSSPYGTPDGAGWYAAGSTVKLSAPSPEGFLIRQVFESWSGDYSGTDAGAIITLNKPMNITANFKADYTFLYIAIGLGLLIIVLVILAIFKRRKSYYYNTI</sequence>
<gene>
    <name evidence="4" type="ORF">C1G86_1297</name>
</gene>
<proteinExistence type="predicted"/>
<keyword evidence="1" id="KW-0812">Transmembrane</keyword>
<feature type="domain" description="Bacterial repeat" evidence="3">
    <location>
        <begin position="342"/>
        <end position="403"/>
    </location>
</feature>
<organism evidence="4 5">
    <name type="scientific">Dehalococcoides mccartyi</name>
    <dbReference type="NCBI Taxonomy" id="61435"/>
    <lineage>
        <taxon>Bacteria</taxon>
        <taxon>Bacillati</taxon>
        <taxon>Chloroflexota</taxon>
        <taxon>Dehalococcoidia</taxon>
        <taxon>Dehalococcoidales</taxon>
        <taxon>Dehalococcoidaceae</taxon>
        <taxon>Dehalococcoides</taxon>
    </lineage>
</organism>